<dbReference type="Proteomes" id="UP001422759">
    <property type="component" value="Unassembled WGS sequence"/>
</dbReference>
<evidence type="ECO:0000313" key="4">
    <source>
        <dbReference type="Proteomes" id="UP001422759"/>
    </source>
</evidence>
<protein>
    <recommendedName>
        <fullName evidence="2">DUF4234 domain-containing protein</fullName>
    </recommendedName>
</protein>
<keyword evidence="1" id="KW-0472">Membrane</keyword>
<keyword evidence="4" id="KW-1185">Reference proteome</keyword>
<proteinExistence type="predicted"/>
<evidence type="ECO:0000313" key="3">
    <source>
        <dbReference type="EMBL" id="GAA2130996.1"/>
    </source>
</evidence>
<feature type="transmembrane region" description="Helical" evidence="1">
    <location>
        <begin position="90"/>
        <end position="109"/>
    </location>
</feature>
<dbReference type="InterPro" id="IPR025328">
    <property type="entry name" value="DUF4234"/>
</dbReference>
<feature type="domain" description="DUF4234" evidence="2">
    <location>
        <begin position="12"/>
        <end position="79"/>
    </location>
</feature>
<evidence type="ECO:0000259" key="2">
    <source>
        <dbReference type="Pfam" id="PF14018"/>
    </source>
</evidence>
<gene>
    <name evidence="3" type="ORF">GCM10009760_04210</name>
</gene>
<dbReference type="EMBL" id="BAAANT010000001">
    <property type="protein sequence ID" value="GAA2130996.1"/>
    <property type="molecule type" value="Genomic_DNA"/>
</dbReference>
<dbReference type="Pfam" id="PF14018">
    <property type="entry name" value="DUF4234"/>
    <property type="match status" value="1"/>
</dbReference>
<accession>A0ABN2YRZ6</accession>
<dbReference type="RefSeq" id="WP_344459991.1">
    <property type="nucleotide sequence ID" value="NZ_BAAANT010000001.1"/>
</dbReference>
<name>A0ABN2YRZ6_9ACTN</name>
<keyword evidence="1" id="KW-0812">Transmembrane</keyword>
<sequence>MTGRAGKYRNIVLVWLIWPFITLGIYHFVWYYKINREAKEFDARIDSSPMVSVLAILIGWVLIVPPFVSTFNTGKRIAQMQRAAGMQESCNPWIGLILIFVFGLHSMYYQHELNTIWAHYGDPAEGERIRLAA</sequence>
<keyword evidence="1" id="KW-1133">Transmembrane helix</keyword>
<reference evidence="3 4" key="1">
    <citation type="journal article" date="2019" name="Int. J. Syst. Evol. Microbiol.">
        <title>The Global Catalogue of Microorganisms (GCM) 10K type strain sequencing project: providing services to taxonomists for standard genome sequencing and annotation.</title>
        <authorList>
            <consortium name="The Broad Institute Genomics Platform"/>
            <consortium name="The Broad Institute Genome Sequencing Center for Infectious Disease"/>
            <person name="Wu L."/>
            <person name="Ma J."/>
        </authorList>
    </citation>
    <scope>NUCLEOTIDE SEQUENCE [LARGE SCALE GENOMIC DNA]</scope>
    <source>
        <strain evidence="3 4">JCM 14560</strain>
    </source>
</reference>
<feature type="transmembrane region" description="Helical" evidence="1">
    <location>
        <begin position="50"/>
        <end position="69"/>
    </location>
</feature>
<organism evidence="3 4">
    <name type="scientific">Kitasatospora kazusensis</name>
    <dbReference type="NCBI Taxonomy" id="407974"/>
    <lineage>
        <taxon>Bacteria</taxon>
        <taxon>Bacillati</taxon>
        <taxon>Actinomycetota</taxon>
        <taxon>Actinomycetes</taxon>
        <taxon>Kitasatosporales</taxon>
        <taxon>Streptomycetaceae</taxon>
        <taxon>Kitasatospora</taxon>
    </lineage>
</organism>
<evidence type="ECO:0000256" key="1">
    <source>
        <dbReference type="SAM" id="Phobius"/>
    </source>
</evidence>
<feature type="transmembrane region" description="Helical" evidence="1">
    <location>
        <begin position="12"/>
        <end position="30"/>
    </location>
</feature>
<comment type="caution">
    <text evidence="3">The sequence shown here is derived from an EMBL/GenBank/DDBJ whole genome shotgun (WGS) entry which is preliminary data.</text>
</comment>